<keyword evidence="1" id="KW-0472">Membrane</keyword>
<keyword evidence="4" id="KW-1185">Reference proteome</keyword>
<reference evidence="3 4" key="1">
    <citation type="submission" date="2019-06" db="EMBL/GenBank/DDBJ databases">
        <title>Genome sequence of Litorilinea aerophila BAA-2444.</title>
        <authorList>
            <person name="Maclea K.S."/>
            <person name="Maurais E.G."/>
            <person name="Iannazzi L.C."/>
        </authorList>
    </citation>
    <scope>NUCLEOTIDE SEQUENCE [LARGE SCALE GENOMIC DNA]</scope>
    <source>
        <strain evidence="3 4">ATCC BAA-2444</strain>
    </source>
</reference>
<dbReference type="RefSeq" id="WP_141610411.1">
    <property type="nucleotide sequence ID" value="NZ_VIGC02000014.1"/>
</dbReference>
<evidence type="ECO:0000313" key="4">
    <source>
        <dbReference type="Proteomes" id="UP000317371"/>
    </source>
</evidence>
<feature type="transmembrane region" description="Helical" evidence="1">
    <location>
        <begin position="12"/>
        <end position="32"/>
    </location>
</feature>
<dbReference type="Pfam" id="PF09990">
    <property type="entry name" value="DUF2231"/>
    <property type="match status" value="1"/>
</dbReference>
<comment type="caution">
    <text evidence="3">The sequence shown here is derived from an EMBL/GenBank/DDBJ whole genome shotgun (WGS) entry which is preliminary data.</text>
</comment>
<protein>
    <submittedName>
        <fullName evidence="3">DUF2231 domain-containing protein</fullName>
    </submittedName>
</protein>
<organism evidence="3 4">
    <name type="scientific">Litorilinea aerophila</name>
    <dbReference type="NCBI Taxonomy" id="1204385"/>
    <lineage>
        <taxon>Bacteria</taxon>
        <taxon>Bacillati</taxon>
        <taxon>Chloroflexota</taxon>
        <taxon>Caldilineae</taxon>
        <taxon>Caldilineales</taxon>
        <taxon>Caldilineaceae</taxon>
        <taxon>Litorilinea</taxon>
    </lineage>
</organism>
<feature type="domain" description="DUF2231" evidence="2">
    <location>
        <begin position="8"/>
        <end position="166"/>
    </location>
</feature>
<gene>
    <name evidence="3" type="ORF">FKZ61_12175</name>
</gene>
<feature type="transmembrane region" description="Helical" evidence="1">
    <location>
        <begin position="134"/>
        <end position="152"/>
    </location>
</feature>
<feature type="transmembrane region" description="Helical" evidence="1">
    <location>
        <begin position="76"/>
        <end position="97"/>
    </location>
</feature>
<evidence type="ECO:0000259" key="2">
    <source>
        <dbReference type="Pfam" id="PF09990"/>
    </source>
</evidence>
<feature type="transmembrane region" description="Helical" evidence="1">
    <location>
        <begin position="44"/>
        <end position="64"/>
    </location>
</feature>
<dbReference type="InterPro" id="IPR019251">
    <property type="entry name" value="DUF2231_TM"/>
</dbReference>
<evidence type="ECO:0000313" key="3">
    <source>
        <dbReference type="EMBL" id="TQE95355.1"/>
    </source>
</evidence>
<dbReference type="AlphaFoldDB" id="A0A540VF18"/>
<dbReference type="InParanoid" id="A0A540VF18"/>
<sequence>MPDLITRLHPAVVHFPIAFLLLSSGAGLLYLYWRPRPELRILTWWPMALGWIGGGLAVLSGLLAQSNLPPQPPYGAILNWHIGTGLAMLVVYGDLLYRRWLWQMRRTRRMEKSPGVGSHGTPPQDWLDEPGARLWVTGLLLLGAALVVASGWNGGRLVYEWGVNVARP</sequence>
<dbReference type="EMBL" id="VIGC01000014">
    <property type="protein sequence ID" value="TQE95355.1"/>
    <property type="molecule type" value="Genomic_DNA"/>
</dbReference>
<evidence type="ECO:0000256" key="1">
    <source>
        <dbReference type="SAM" id="Phobius"/>
    </source>
</evidence>
<name>A0A540VF18_9CHLR</name>
<keyword evidence="1" id="KW-1133">Transmembrane helix</keyword>
<accession>A0A540VF18</accession>
<dbReference type="Proteomes" id="UP000317371">
    <property type="component" value="Unassembled WGS sequence"/>
</dbReference>
<proteinExistence type="predicted"/>
<keyword evidence="1" id="KW-0812">Transmembrane</keyword>
<dbReference type="OrthoDB" id="9945369at2"/>